<dbReference type="Proteomes" id="UP001150238">
    <property type="component" value="Unassembled WGS sequence"/>
</dbReference>
<sequence length="343" mass="38593">MFAYIAILVALASLWYLETRTSFVSAGISTSSSVWLSTVCMPIMIGVFLWRYYYQHHGIRKKASHNDPYGLFHLSLNRRSGEDENEPPKTEWLNMGYWKDTKVFPDACQALALKLIQTAQCKEGGKILDVGHGTGESLILLLTHTSVPRPGYLSGITSIPMHHQRSLERLKSIVAADTKITLHVGDAVYHQDVSAANHPLNPSSSVTFDNILALDCAYHFQSRETFLRQSFHQLDPGGRISLADICFANTPPMTWKARLVRRFLKLMPKENAITISEYANCLERIGYVDVKVEDISEEVFPGFVGFLKPRGLVWWIFGSVLYSYHAAGARFVIASGYRSKESK</sequence>
<name>A0A9W9ATZ5_9AGAR</name>
<dbReference type="PANTHER" id="PTHR44307">
    <property type="entry name" value="PHOSPHOETHANOLAMINE METHYLTRANSFERASE"/>
    <property type="match status" value="1"/>
</dbReference>
<comment type="catalytic activity">
    <reaction evidence="6">
        <text>N,N-dimethylethanolamine phosphate + S-adenosyl-L-methionine = phosphocholine + S-adenosyl-L-homocysteine + H(+)</text>
        <dbReference type="Rhea" id="RHEA:25325"/>
        <dbReference type="ChEBI" id="CHEBI:15378"/>
        <dbReference type="ChEBI" id="CHEBI:57856"/>
        <dbReference type="ChEBI" id="CHEBI:58641"/>
        <dbReference type="ChEBI" id="CHEBI:59789"/>
        <dbReference type="ChEBI" id="CHEBI:295975"/>
        <dbReference type="EC" id="2.1.1.103"/>
    </reaction>
    <physiologicalReaction direction="left-to-right" evidence="6">
        <dbReference type="Rhea" id="RHEA:25326"/>
    </physiologicalReaction>
</comment>
<comment type="caution">
    <text evidence="9">The sequence shown here is derived from an EMBL/GenBank/DDBJ whole genome shotgun (WGS) entry which is preliminary data.</text>
</comment>
<protein>
    <recommendedName>
        <fullName evidence="5">phosphoethanolamine N-methyltransferase</fullName>
        <ecNumber evidence="5">2.1.1.103</ecNumber>
    </recommendedName>
</protein>
<evidence type="ECO:0000313" key="9">
    <source>
        <dbReference type="EMBL" id="KAJ4489315.1"/>
    </source>
</evidence>
<dbReference type="InterPro" id="IPR029063">
    <property type="entry name" value="SAM-dependent_MTases_sf"/>
</dbReference>
<keyword evidence="3 9" id="KW-0489">Methyltransferase</keyword>
<comment type="catalytic activity">
    <reaction evidence="7">
        <text>N-methylethanolamine phosphate + S-adenosyl-L-methionine = N,N-dimethylethanolamine phosphate + S-adenosyl-L-homocysteine + H(+)</text>
        <dbReference type="Rhea" id="RHEA:25321"/>
        <dbReference type="ChEBI" id="CHEBI:15378"/>
        <dbReference type="ChEBI" id="CHEBI:57781"/>
        <dbReference type="ChEBI" id="CHEBI:57856"/>
        <dbReference type="ChEBI" id="CHEBI:58641"/>
        <dbReference type="ChEBI" id="CHEBI:59789"/>
        <dbReference type="EC" id="2.1.1.103"/>
    </reaction>
    <physiologicalReaction direction="left-to-right" evidence="7">
        <dbReference type="Rhea" id="RHEA:25322"/>
    </physiologicalReaction>
</comment>
<comment type="pathway">
    <text evidence="1">Phospholipid metabolism; phosphatidylcholine biosynthesis.</text>
</comment>
<dbReference type="AlphaFoldDB" id="A0A9W9ATZ5"/>
<evidence type="ECO:0000256" key="2">
    <source>
        <dbReference type="ARBA" id="ARBA00005189"/>
    </source>
</evidence>
<gene>
    <name evidence="9" type="ORF">C8J55DRAFT_504860</name>
</gene>
<evidence type="ECO:0000256" key="8">
    <source>
        <dbReference type="SAM" id="Phobius"/>
    </source>
</evidence>
<keyword evidence="8" id="KW-0812">Transmembrane</keyword>
<feature type="transmembrane region" description="Helical" evidence="8">
    <location>
        <begin position="35"/>
        <end position="54"/>
    </location>
</feature>
<dbReference type="SUPFAM" id="SSF53335">
    <property type="entry name" value="S-adenosyl-L-methionine-dependent methyltransferases"/>
    <property type="match status" value="1"/>
</dbReference>
<evidence type="ECO:0000256" key="4">
    <source>
        <dbReference type="ARBA" id="ARBA00022679"/>
    </source>
</evidence>
<dbReference type="EC" id="2.1.1.103" evidence="5"/>
<keyword evidence="8" id="KW-1133">Transmembrane helix</keyword>
<dbReference type="GO" id="GO:0032259">
    <property type="term" value="P:methylation"/>
    <property type="evidence" value="ECO:0007669"/>
    <property type="project" value="UniProtKB-KW"/>
</dbReference>
<dbReference type="Gene3D" id="3.40.50.150">
    <property type="entry name" value="Vaccinia Virus protein VP39"/>
    <property type="match status" value="1"/>
</dbReference>
<keyword evidence="4" id="KW-0808">Transferase</keyword>
<evidence type="ECO:0000256" key="1">
    <source>
        <dbReference type="ARBA" id="ARBA00004969"/>
    </source>
</evidence>
<feature type="transmembrane region" description="Helical" evidence="8">
    <location>
        <begin position="312"/>
        <end position="333"/>
    </location>
</feature>
<dbReference type="PANTHER" id="PTHR44307:SF2">
    <property type="entry name" value="PHOSPHOETHANOLAMINE METHYLTRANSFERASE ISOFORM X1"/>
    <property type="match status" value="1"/>
</dbReference>
<reference evidence="9" key="1">
    <citation type="submission" date="2022-08" db="EMBL/GenBank/DDBJ databases">
        <authorList>
            <consortium name="DOE Joint Genome Institute"/>
            <person name="Min B."/>
            <person name="Riley R."/>
            <person name="Sierra-Patev S."/>
            <person name="Naranjo-Ortiz M."/>
            <person name="Looney B."/>
            <person name="Konkel Z."/>
            <person name="Slot J.C."/>
            <person name="Sakamoto Y."/>
            <person name="Steenwyk J.L."/>
            <person name="Rokas A."/>
            <person name="Carro J."/>
            <person name="Camarero S."/>
            <person name="Ferreira P."/>
            <person name="Molpeceres G."/>
            <person name="Ruiz-Duenas F.J."/>
            <person name="Serrano A."/>
            <person name="Henrissat B."/>
            <person name="Drula E."/>
            <person name="Hughes K.W."/>
            <person name="Mata J.L."/>
            <person name="Ishikawa N.K."/>
            <person name="Vargas-Isla R."/>
            <person name="Ushijima S."/>
            <person name="Smith C.A."/>
            <person name="Ahrendt S."/>
            <person name="Andreopoulos W."/>
            <person name="He G."/>
            <person name="Labutti K."/>
            <person name="Lipzen A."/>
            <person name="Ng V."/>
            <person name="Sandor L."/>
            <person name="Barry K."/>
            <person name="Martinez A.T."/>
            <person name="Xiao Y."/>
            <person name="Gibbons J.G."/>
            <person name="Terashima K."/>
            <person name="Hibbett D.S."/>
            <person name="Grigoriev I.V."/>
        </authorList>
    </citation>
    <scope>NUCLEOTIDE SEQUENCE</scope>
    <source>
        <strain evidence="9">Sp2 HRB7682 ss15</strain>
    </source>
</reference>
<dbReference type="GO" id="GO:0000234">
    <property type="term" value="F:phosphoethanolamine N-methyltransferase activity"/>
    <property type="evidence" value="ECO:0007669"/>
    <property type="project" value="UniProtKB-EC"/>
</dbReference>
<dbReference type="Pfam" id="PF13489">
    <property type="entry name" value="Methyltransf_23"/>
    <property type="match status" value="1"/>
</dbReference>
<keyword evidence="8" id="KW-0472">Membrane</keyword>
<proteinExistence type="predicted"/>
<evidence type="ECO:0000256" key="7">
    <source>
        <dbReference type="ARBA" id="ARBA00047841"/>
    </source>
</evidence>
<reference evidence="9" key="2">
    <citation type="journal article" date="2023" name="Proc. Natl. Acad. Sci. U.S.A.">
        <title>A global phylogenomic analysis of the shiitake genus Lentinula.</title>
        <authorList>
            <person name="Sierra-Patev S."/>
            <person name="Min B."/>
            <person name="Naranjo-Ortiz M."/>
            <person name="Looney B."/>
            <person name="Konkel Z."/>
            <person name="Slot J.C."/>
            <person name="Sakamoto Y."/>
            <person name="Steenwyk J.L."/>
            <person name="Rokas A."/>
            <person name="Carro J."/>
            <person name="Camarero S."/>
            <person name="Ferreira P."/>
            <person name="Molpeceres G."/>
            <person name="Ruiz-Duenas F.J."/>
            <person name="Serrano A."/>
            <person name="Henrissat B."/>
            <person name="Drula E."/>
            <person name="Hughes K.W."/>
            <person name="Mata J.L."/>
            <person name="Ishikawa N.K."/>
            <person name="Vargas-Isla R."/>
            <person name="Ushijima S."/>
            <person name="Smith C.A."/>
            <person name="Donoghue J."/>
            <person name="Ahrendt S."/>
            <person name="Andreopoulos W."/>
            <person name="He G."/>
            <person name="LaButti K."/>
            <person name="Lipzen A."/>
            <person name="Ng V."/>
            <person name="Riley R."/>
            <person name="Sandor L."/>
            <person name="Barry K."/>
            <person name="Martinez A.T."/>
            <person name="Xiao Y."/>
            <person name="Gibbons J.G."/>
            <person name="Terashima K."/>
            <person name="Grigoriev I.V."/>
            <person name="Hibbett D."/>
        </authorList>
    </citation>
    <scope>NUCLEOTIDE SEQUENCE</scope>
    <source>
        <strain evidence="9">Sp2 HRB7682 ss15</strain>
    </source>
</reference>
<evidence type="ECO:0000256" key="6">
    <source>
        <dbReference type="ARBA" id="ARBA00047619"/>
    </source>
</evidence>
<organism evidence="9 10">
    <name type="scientific">Lentinula lateritia</name>
    <dbReference type="NCBI Taxonomy" id="40482"/>
    <lineage>
        <taxon>Eukaryota</taxon>
        <taxon>Fungi</taxon>
        <taxon>Dikarya</taxon>
        <taxon>Basidiomycota</taxon>
        <taxon>Agaricomycotina</taxon>
        <taxon>Agaricomycetes</taxon>
        <taxon>Agaricomycetidae</taxon>
        <taxon>Agaricales</taxon>
        <taxon>Marasmiineae</taxon>
        <taxon>Omphalotaceae</taxon>
        <taxon>Lentinula</taxon>
    </lineage>
</organism>
<evidence type="ECO:0000256" key="3">
    <source>
        <dbReference type="ARBA" id="ARBA00022603"/>
    </source>
</evidence>
<comment type="pathway">
    <text evidence="2">Lipid metabolism.</text>
</comment>
<evidence type="ECO:0000313" key="10">
    <source>
        <dbReference type="Proteomes" id="UP001150238"/>
    </source>
</evidence>
<accession>A0A9W9ATZ5</accession>
<evidence type="ECO:0000256" key="5">
    <source>
        <dbReference type="ARBA" id="ARBA00035674"/>
    </source>
</evidence>
<dbReference type="EMBL" id="JANVFS010000007">
    <property type="protein sequence ID" value="KAJ4489315.1"/>
    <property type="molecule type" value="Genomic_DNA"/>
</dbReference>